<feature type="region of interest" description="Disordered" evidence="1">
    <location>
        <begin position="202"/>
        <end position="234"/>
    </location>
</feature>
<gene>
    <name evidence="2" type="ORF">PA6_014_00360</name>
</gene>
<protein>
    <submittedName>
        <fullName evidence="2">Uncharacterized protein</fullName>
    </submittedName>
</protein>
<reference evidence="2" key="1">
    <citation type="submission" date="2024-09" db="EMBL/GenBank/DDBJ databases">
        <title>Whole genome shotgun sequence of Pseudomonas alcaligenes NBRC 14159.</title>
        <authorList>
            <person name="Yoshida I."/>
            <person name="Hosoyama A."/>
            <person name="Tsuchikane K."/>
            <person name="Noguchi M."/>
            <person name="Hirakata S."/>
            <person name="Ando Y."/>
            <person name="Ohji S."/>
            <person name="Yamazoe A."/>
            <person name="Yamazaki S."/>
            <person name="Fujita N."/>
        </authorList>
    </citation>
    <scope>NUCLEOTIDE SEQUENCE</scope>
    <source>
        <strain evidence="2">NBRC 14159</strain>
    </source>
</reference>
<dbReference type="AlphaFoldDB" id="U3B6Z1"/>
<evidence type="ECO:0000313" key="2">
    <source>
        <dbReference type="EMBL" id="GAD62663.1"/>
    </source>
</evidence>
<evidence type="ECO:0000256" key="1">
    <source>
        <dbReference type="SAM" id="MobiDB-lite"/>
    </source>
</evidence>
<comment type="caution">
    <text evidence="2">The sequence shown here is derived from an EMBL/GenBank/DDBJ whole genome shotgun (WGS) entry which is preliminary data.</text>
</comment>
<keyword evidence="3" id="KW-1185">Reference proteome</keyword>
<evidence type="ECO:0000313" key="3">
    <source>
        <dbReference type="Proteomes" id="UP000016560"/>
    </source>
</evidence>
<sequence>MLGLCWVWGFCVGLAFLGEGAVMNEAIEALLVHWGDQLNKCGPAGGLGSAMGTIVEFKGCAPRGGVGGSKLLLAGAGPDYVACEVEAALAAIERLDGGVLLHALARRRYAYRPQLTVAEQVEDLAIGRGDAGRRAYTRLVGRLHELLELELRKRVGGVAKDRAQARREGDRFRSAATRQAARAHRGRGAEFEAMQGGKGAIAAHKARKAAGGALNNDRSSGDSALPGVTAPSPE</sequence>
<dbReference type="EMBL" id="BATI01000014">
    <property type="protein sequence ID" value="GAD62663.1"/>
    <property type="molecule type" value="Genomic_DNA"/>
</dbReference>
<dbReference type="Proteomes" id="UP000016560">
    <property type="component" value="Unassembled WGS sequence"/>
</dbReference>
<proteinExistence type="predicted"/>
<accession>U3B6Z1</accession>
<name>U3B6Z1_AQUA1</name>
<dbReference type="eggNOG" id="ENOG5030S6Z">
    <property type="taxonomic scope" value="Bacteria"/>
</dbReference>
<organism evidence="2 3">
    <name type="scientific">Aquipseudomonas alcaligenes (strain ATCC 14909 / DSM 50342 / CCUG 1425 / JCM 20561 / NBRC 14159 / NCIMB 9945 / NCTC 10367 / 1577)</name>
    <name type="common">Pseudomonas alcaligenes</name>
    <dbReference type="NCBI Taxonomy" id="1215092"/>
    <lineage>
        <taxon>Bacteria</taxon>
        <taxon>Pseudomonadati</taxon>
        <taxon>Pseudomonadota</taxon>
        <taxon>Gammaproteobacteria</taxon>
        <taxon>Pseudomonadales</taxon>
        <taxon>Pseudomonadaceae</taxon>
        <taxon>Aquipseudomonas</taxon>
    </lineage>
</organism>